<dbReference type="Pfam" id="PF00126">
    <property type="entry name" value="HTH_1"/>
    <property type="match status" value="1"/>
</dbReference>
<feature type="domain" description="HTH lysR-type" evidence="5">
    <location>
        <begin position="1"/>
        <end position="58"/>
    </location>
</feature>
<dbReference type="InterPro" id="IPR036388">
    <property type="entry name" value="WH-like_DNA-bd_sf"/>
</dbReference>
<dbReference type="SUPFAM" id="SSF46785">
    <property type="entry name" value="Winged helix' DNA-binding domain"/>
    <property type="match status" value="1"/>
</dbReference>
<evidence type="ECO:0000259" key="5">
    <source>
        <dbReference type="PROSITE" id="PS50931"/>
    </source>
</evidence>
<keyword evidence="4" id="KW-0804">Transcription</keyword>
<evidence type="ECO:0000256" key="1">
    <source>
        <dbReference type="ARBA" id="ARBA00009437"/>
    </source>
</evidence>
<proteinExistence type="inferred from homology"/>
<sequence>MDDFRLRVFVTAARTLSFSKCAAAMNITQPAVSRHIGELEGRFGVPLFVRGASGVSLTKAGELLLSHAERLLSDYQRLEYDMELLAQTGRGRLSIGASTTIAMYLLPPVLASFMEISGGVEVSMLSGNSENVEQWLRDGTVDIGFVENASRRPLLHYEHLMADELVLVAGTHGRYASVDSVTVDGLRSVPLVLREKGSGTREIIEKALDQHGLRVDDLNVVIELSSTEAIKSYVRNSDTMAIVSVIALHRELADGSLRIVDIDGIDMPREFATVVRPGEFSGLNARFHHFLLRTTGYNGRL</sequence>
<keyword evidence="2" id="KW-0805">Transcription regulation</keyword>
<dbReference type="PANTHER" id="PTHR30126">
    <property type="entry name" value="HTH-TYPE TRANSCRIPTIONAL REGULATOR"/>
    <property type="match status" value="1"/>
</dbReference>
<dbReference type="Proteomes" id="UP000824115">
    <property type="component" value="Unassembled WGS sequence"/>
</dbReference>
<evidence type="ECO:0000256" key="4">
    <source>
        <dbReference type="ARBA" id="ARBA00023163"/>
    </source>
</evidence>
<name>A0A9D2GRH0_9BACT</name>
<dbReference type="FunFam" id="1.10.10.10:FF:000001">
    <property type="entry name" value="LysR family transcriptional regulator"/>
    <property type="match status" value="1"/>
</dbReference>
<comment type="caution">
    <text evidence="6">The sequence shown here is derived from an EMBL/GenBank/DDBJ whole genome shotgun (WGS) entry which is preliminary data.</text>
</comment>
<dbReference type="PANTHER" id="PTHR30126:SF39">
    <property type="entry name" value="HTH-TYPE TRANSCRIPTIONAL REGULATOR CYSL"/>
    <property type="match status" value="1"/>
</dbReference>
<dbReference type="EMBL" id="DXAW01000106">
    <property type="protein sequence ID" value="HIZ86048.1"/>
    <property type="molecule type" value="Genomic_DNA"/>
</dbReference>
<accession>A0A9D2GRH0</accession>
<dbReference type="GO" id="GO:0000976">
    <property type="term" value="F:transcription cis-regulatory region binding"/>
    <property type="evidence" value="ECO:0007669"/>
    <property type="project" value="TreeGrafter"/>
</dbReference>
<organism evidence="6 7">
    <name type="scientific">Candidatus Coprenecus stercoravium</name>
    <dbReference type="NCBI Taxonomy" id="2840735"/>
    <lineage>
        <taxon>Bacteria</taxon>
        <taxon>Pseudomonadati</taxon>
        <taxon>Bacteroidota</taxon>
        <taxon>Bacteroidia</taxon>
        <taxon>Bacteroidales</taxon>
        <taxon>Rikenellaceae</taxon>
        <taxon>Rikenellaceae incertae sedis</taxon>
        <taxon>Candidatus Coprenecus</taxon>
    </lineage>
</organism>
<dbReference type="InterPro" id="IPR036390">
    <property type="entry name" value="WH_DNA-bd_sf"/>
</dbReference>
<evidence type="ECO:0000256" key="3">
    <source>
        <dbReference type="ARBA" id="ARBA00023125"/>
    </source>
</evidence>
<dbReference type="GO" id="GO:0003700">
    <property type="term" value="F:DNA-binding transcription factor activity"/>
    <property type="evidence" value="ECO:0007669"/>
    <property type="project" value="InterPro"/>
</dbReference>
<dbReference type="PRINTS" id="PR00039">
    <property type="entry name" value="HTHLYSR"/>
</dbReference>
<evidence type="ECO:0000256" key="2">
    <source>
        <dbReference type="ARBA" id="ARBA00023015"/>
    </source>
</evidence>
<dbReference type="InterPro" id="IPR005119">
    <property type="entry name" value="LysR_subst-bd"/>
</dbReference>
<dbReference type="Gene3D" id="1.10.10.10">
    <property type="entry name" value="Winged helix-like DNA-binding domain superfamily/Winged helix DNA-binding domain"/>
    <property type="match status" value="1"/>
</dbReference>
<gene>
    <name evidence="6" type="ORF">IAC04_06120</name>
</gene>
<protein>
    <submittedName>
        <fullName evidence="6">LysR family transcriptional regulator</fullName>
    </submittedName>
</protein>
<dbReference type="InterPro" id="IPR000847">
    <property type="entry name" value="LysR_HTH_N"/>
</dbReference>
<reference evidence="6" key="1">
    <citation type="journal article" date="2021" name="PeerJ">
        <title>Extensive microbial diversity within the chicken gut microbiome revealed by metagenomics and culture.</title>
        <authorList>
            <person name="Gilroy R."/>
            <person name="Ravi A."/>
            <person name="Getino M."/>
            <person name="Pursley I."/>
            <person name="Horton D.L."/>
            <person name="Alikhan N.F."/>
            <person name="Baker D."/>
            <person name="Gharbi K."/>
            <person name="Hall N."/>
            <person name="Watson M."/>
            <person name="Adriaenssens E.M."/>
            <person name="Foster-Nyarko E."/>
            <person name="Jarju S."/>
            <person name="Secka A."/>
            <person name="Antonio M."/>
            <person name="Oren A."/>
            <person name="Chaudhuri R.R."/>
            <person name="La Ragione R."/>
            <person name="Hildebrand F."/>
            <person name="Pallen M.J."/>
        </authorList>
    </citation>
    <scope>NUCLEOTIDE SEQUENCE</scope>
    <source>
        <strain evidence="6">Gambia16-554</strain>
    </source>
</reference>
<dbReference type="PROSITE" id="PS50931">
    <property type="entry name" value="HTH_LYSR"/>
    <property type="match status" value="1"/>
</dbReference>
<evidence type="ECO:0000313" key="6">
    <source>
        <dbReference type="EMBL" id="HIZ86048.1"/>
    </source>
</evidence>
<reference evidence="6" key="2">
    <citation type="submission" date="2021-04" db="EMBL/GenBank/DDBJ databases">
        <authorList>
            <person name="Gilroy R."/>
        </authorList>
    </citation>
    <scope>NUCLEOTIDE SEQUENCE</scope>
    <source>
        <strain evidence="6">Gambia16-554</strain>
    </source>
</reference>
<dbReference type="Gene3D" id="3.40.190.10">
    <property type="entry name" value="Periplasmic binding protein-like II"/>
    <property type="match status" value="2"/>
</dbReference>
<comment type="similarity">
    <text evidence="1">Belongs to the LysR transcriptional regulatory family.</text>
</comment>
<dbReference type="Pfam" id="PF03466">
    <property type="entry name" value="LysR_substrate"/>
    <property type="match status" value="1"/>
</dbReference>
<dbReference type="AlphaFoldDB" id="A0A9D2GRH0"/>
<keyword evidence="3" id="KW-0238">DNA-binding</keyword>
<dbReference type="SUPFAM" id="SSF53850">
    <property type="entry name" value="Periplasmic binding protein-like II"/>
    <property type="match status" value="1"/>
</dbReference>
<evidence type="ECO:0000313" key="7">
    <source>
        <dbReference type="Proteomes" id="UP000824115"/>
    </source>
</evidence>